<dbReference type="Gene3D" id="3.40.50.1240">
    <property type="entry name" value="Phosphoglycerate mutase-like"/>
    <property type="match status" value="1"/>
</dbReference>
<dbReference type="KEGG" id="obj:EIO64_10940"/>
<sequence length="355" mass="38832">MTTIYLIRHAEAEGNLYRIAQGQANSSITDRGERQIQALARRFADIPIDAVYASDLYRTCATASAIYKPKGLPLHRRRDLREICVGVWEEKTWGEIARQDPAQLENFNHRLHLWHVEGAETPQAVQTRLLAAVRDIAAANDGKTAAVFSHGCAIRLLLAALQGIPLEELGKTPTGSNTAVSLLRAEGARIQVVWRDDASHLTDPAFTQGCTVKQRANGLEPGLYFRPLAREQAEFPAAWAGTSGALSAGAPVLAGYLDGTPVGAVAFDDGRESERGCGWIPLLAVAEPWRRRGYGVQLIGQAVMHYRPMGRDRLRLPTPETEAAAGFYREFGFSPAADGPAWEKFIGYDPEFLGT</sequence>
<dbReference type="InterPro" id="IPR016181">
    <property type="entry name" value="Acyl_CoA_acyltransferase"/>
</dbReference>
<dbReference type="SMART" id="SM00855">
    <property type="entry name" value="PGAM"/>
    <property type="match status" value="1"/>
</dbReference>
<keyword evidence="2" id="KW-0012">Acyltransferase</keyword>
<dbReference type="Pfam" id="PF00583">
    <property type="entry name" value="Acetyltransf_1"/>
    <property type="match status" value="1"/>
</dbReference>
<dbReference type="AlphaFoldDB" id="A0A4D7AJ92"/>
<protein>
    <submittedName>
        <fullName evidence="2">GNAT family N-acetyltransferase</fullName>
        <ecNumber evidence="2">2.3.1.-</ecNumber>
    </submittedName>
</protein>
<name>A0A4D7AJ92_9FIRM</name>
<dbReference type="InterPro" id="IPR000182">
    <property type="entry name" value="GNAT_dom"/>
</dbReference>
<dbReference type="EC" id="2.3.1.-" evidence="2"/>
<dbReference type="InterPro" id="IPR013078">
    <property type="entry name" value="His_Pase_superF_clade-1"/>
</dbReference>
<proteinExistence type="predicted"/>
<keyword evidence="2" id="KW-0808">Transferase</keyword>
<dbReference type="InterPro" id="IPR029033">
    <property type="entry name" value="His_PPase_superfam"/>
</dbReference>
<dbReference type="Pfam" id="PF00300">
    <property type="entry name" value="His_Phos_1"/>
    <property type="match status" value="1"/>
</dbReference>
<evidence type="ECO:0000313" key="2">
    <source>
        <dbReference type="EMBL" id="QCI59674.1"/>
    </source>
</evidence>
<dbReference type="GO" id="GO:0016747">
    <property type="term" value="F:acyltransferase activity, transferring groups other than amino-acyl groups"/>
    <property type="evidence" value="ECO:0007669"/>
    <property type="project" value="InterPro"/>
</dbReference>
<dbReference type="CDD" id="cd07067">
    <property type="entry name" value="HP_PGM_like"/>
    <property type="match status" value="1"/>
</dbReference>
<dbReference type="PROSITE" id="PS51186">
    <property type="entry name" value="GNAT"/>
    <property type="match status" value="1"/>
</dbReference>
<dbReference type="Gene3D" id="3.40.630.30">
    <property type="match status" value="1"/>
</dbReference>
<dbReference type="SUPFAM" id="SSF55729">
    <property type="entry name" value="Acyl-CoA N-acyltransferases (Nat)"/>
    <property type="match status" value="1"/>
</dbReference>
<dbReference type="RefSeq" id="WP_119310414.1">
    <property type="nucleotide sequence ID" value="NZ_CP034413.3"/>
</dbReference>
<dbReference type="InterPro" id="IPR050275">
    <property type="entry name" value="PGM_Phosphatase"/>
</dbReference>
<reference evidence="3" key="1">
    <citation type="submission" date="2018-12" db="EMBL/GenBank/DDBJ databases">
        <title>Dusodibacter welbiota gen. nov., sp. nov., isolated from human faeces and emended description of the Oscillibacter genus.</title>
        <authorList>
            <person name="Le Roy T."/>
            <person name="Van der Smissen P."/>
            <person name="Delzenne N."/>
            <person name="Muccioli G."/>
            <person name="Collet J.F."/>
            <person name="Cani P.D."/>
        </authorList>
    </citation>
    <scope>NUCLEOTIDE SEQUENCE [LARGE SCALE GENOMIC DNA]</scope>
    <source>
        <strain evidence="3">J115</strain>
    </source>
</reference>
<dbReference type="Proteomes" id="UP000298642">
    <property type="component" value="Chromosome"/>
</dbReference>
<evidence type="ECO:0000259" key="1">
    <source>
        <dbReference type="PROSITE" id="PS51186"/>
    </source>
</evidence>
<dbReference type="CDD" id="cd04301">
    <property type="entry name" value="NAT_SF"/>
    <property type="match status" value="1"/>
</dbReference>
<gene>
    <name evidence="2" type="ORF">EIO64_10940</name>
</gene>
<accession>A0A4D7AJ92</accession>
<keyword evidence="3" id="KW-1185">Reference proteome</keyword>
<organism evidence="2 3">
    <name type="scientific">Dysosmobacter welbionis</name>
    <dbReference type="NCBI Taxonomy" id="2093857"/>
    <lineage>
        <taxon>Bacteria</taxon>
        <taxon>Bacillati</taxon>
        <taxon>Bacillota</taxon>
        <taxon>Clostridia</taxon>
        <taxon>Eubacteriales</taxon>
        <taxon>Oscillospiraceae</taxon>
        <taxon>Dysosmobacter</taxon>
    </lineage>
</organism>
<dbReference type="SUPFAM" id="SSF53254">
    <property type="entry name" value="Phosphoglycerate mutase-like"/>
    <property type="match status" value="1"/>
</dbReference>
<dbReference type="GO" id="GO:0016791">
    <property type="term" value="F:phosphatase activity"/>
    <property type="evidence" value="ECO:0007669"/>
    <property type="project" value="TreeGrafter"/>
</dbReference>
<dbReference type="GO" id="GO:0005737">
    <property type="term" value="C:cytoplasm"/>
    <property type="evidence" value="ECO:0007669"/>
    <property type="project" value="TreeGrafter"/>
</dbReference>
<feature type="domain" description="N-acetyltransferase" evidence="1">
    <location>
        <begin position="214"/>
        <end position="355"/>
    </location>
</feature>
<dbReference type="PANTHER" id="PTHR48100:SF1">
    <property type="entry name" value="HISTIDINE PHOSPHATASE FAMILY PROTEIN-RELATED"/>
    <property type="match status" value="1"/>
</dbReference>
<dbReference type="EMBL" id="CP034413">
    <property type="protein sequence ID" value="QCI59674.1"/>
    <property type="molecule type" value="Genomic_DNA"/>
</dbReference>
<dbReference type="PANTHER" id="PTHR48100">
    <property type="entry name" value="BROAD-SPECIFICITY PHOSPHATASE YOR283W-RELATED"/>
    <property type="match status" value="1"/>
</dbReference>
<evidence type="ECO:0000313" key="3">
    <source>
        <dbReference type="Proteomes" id="UP000298642"/>
    </source>
</evidence>